<dbReference type="EMBL" id="EQ973934">
    <property type="protein sequence ID" value="EEF38117.1"/>
    <property type="molecule type" value="Genomic_DNA"/>
</dbReference>
<evidence type="ECO:0000313" key="2">
    <source>
        <dbReference type="EMBL" id="EEF38117.1"/>
    </source>
</evidence>
<accession>B9SE63</accession>
<feature type="compositionally biased region" description="Basic and acidic residues" evidence="1">
    <location>
        <begin position="36"/>
        <end position="55"/>
    </location>
</feature>
<dbReference type="AlphaFoldDB" id="B9SE63"/>
<evidence type="ECO:0000313" key="3">
    <source>
        <dbReference type="Proteomes" id="UP000008311"/>
    </source>
</evidence>
<dbReference type="InParanoid" id="B9SE63"/>
<feature type="region of interest" description="Disordered" evidence="1">
    <location>
        <begin position="31"/>
        <end position="55"/>
    </location>
</feature>
<organism evidence="2 3">
    <name type="scientific">Ricinus communis</name>
    <name type="common">Castor bean</name>
    <dbReference type="NCBI Taxonomy" id="3988"/>
    <lineage>
        <taxon>Eukaryota</taxon>
        <taxon>Viridiplantae</taxon>
        <taxon>Streptophyta</taxon>
        <taxon>Embryophyta</taxon>
        <taxon>Tracheophyta</taxon>
        <taxon>Spermatophyta</taxon>
        <taxon>Magnoliopsida</taxon>
        <taxon>eudicotyledons</taxon>
        <taxon>Gunneridae</taxon>
        <taxon>Pentapetalae</taxon>
        <taxon>rosids</taxon>
        <taxon>fabids</taxon>
        <taxon>Malpighiales</taxon>
        <taxon>Euphorbiaceae</taxon>
        <taxon>Acalyphoideae</taxon>
        <taxon>Acalypheae</taxon>
        <taxon>Ricinus</taxon>
    </lineage>
</organism>
<proteinExistence type="predicted"/>
<keyword evidence="3" id="KW-1185">Reference proteome</keyword>
<sequence length="82" mass="9089">MSDVNQVVKNPYDNSSTGRVKKWKKLARLGGGMGYGREDRDGRGEGEVKKDREVVGRGMSSVKKLKKVSYESKVEEASLKSP</sequence>
<protein>
    <submittedName>
        <fullName evidence="2">Uncharacterized protein</fullName>
    </submittedName>
</protein>
<reference evidence="3" key="1">
    <citation type="journal article" date="2010" name="Nat. Biotechnol.">
        <title>Draft genome sequence of the oilseed species Ricinus communis.</title>
        <authorList>
            <person name="Chan A.P."/>
            <person name="Crabtree J."/>
            <person name="Zhao Q."/>
            <person name="Lorenzi H."/>
            <person name="Orvis J."/>
            <person name="Puiu D."/>
            <person name="Melake-Berhan A."/>
            <person name="Jones K.M."/>
            <person name="Redman J."/>
            <person name="Chen G."/>
            <person name="Cahoon E.B."/>
            <person name="Gedil M."/>
            <person name="Stanke M."/>
            <person name="Haas B.J."/>
            <person name="Wortman J.R."/>
            <person name="Fraser-Liggett C.M."/>
            <person name="Ravel J."/>
            <person name="Rabinowicz P.D."/>
        </authorList>
    </citation>
    <scope>NUCLEOTIDE SEQUENCE [LARGE SCALE GENOMIC DNA]</scope>
    <source>
        <strain evidence="3">cv. Hale</strain>
    </source>
</reference>
<name>B9SE63_RICCO</name>
<dbReference type="Proteomes" id="UP000008311">
    <property type="component" value="Unassembled WGS sequence"/>
</dbReference>
<gene>
    <name evidence="2" type="ORF">RCOM_1522040</name>
</gene>
<evidence type="ECO:0000256" key="1">
    <source>
        <dbReference type="SAM" id="MobiDB-lite"/>
    </source>
</evidence>